<evidence type="ECO:0000256" key="3">
    <source>
        <dbReference type="ARBA" id="ARBA00022603"/>
    </source>
</evidence>
<dbReference type="Pfam" id="PF03705">
    <property type="entry name" value="CheR_N"/>
    <property type="match status" value="1"/>
</dbReference>
<dbReference type="PROSITE" id="PS50123">
    <property type="entry name" value="CHER"/>
    <property type="match status" value="1"/>
</dbReference>
<dbReference type="CDD" id="cd02440">
    <property type="entry name" value="AdoMet_MTases"/>
    <property type="match status" value="1"/>
</dbReference>
<dbReference type="Proteomes" id="UP000243063">
    <property type="component" value="Chromosome I"/>
</dbReference>
<dbReference type="PANTHER" id="PTHR24422:SF19">
    <property type="entry name" value="CHEMOTAXIS PROTEIN METHYLTRANSFERASE"/>
    <property type="match status" value="1"/>
</dbReference>
<dbReference type="STRING" id="1245526.SAMN05216580_0823"/>
<dbReference type="InterPro" id="IPR036804">
    <property type="entry name" value="CheR_N_sf"/>
</dbReference>
<gene>
    <name evidence="7" type="ORF">SAMN05216580_0823</name>
</gene>
<feature type="domain" description="CheR-type methyltransferase" evidence="6">
    <location>
        <begin position="8"/>
        <end position="287"/>
    </location>
</feature>
<evidence type="ECO:0000313" key="7">
    <source>
        <dbReference type="EMBL" id="SDT98330.1"/>
    </source>
</evidence>
<dbReference type="GO" id="GO:0008983">
    <property type="term" value="F:protein-glutamate O-methyltransferase activity"/>
    <property type="evidence" value="ECO:0007669"/>
    <property type="project" value="UniProtKB-EC"/>
</dbReference>
<evidence type="ECO:0000313" key="8">
    <source>
        <dbReference type="Proteomes" id="UP000243063"/>
    </source>
</evidence>
<dbReference type="AlphaFoldDB" id="A0A1H2ET89"/>
<dbReference type="EMBL" id="LT629780">
    <property type="protein sequence ID" value="SDT98330.1"/>
    <property type="molecule type" value="Genomic_DNA"/>
</dbReference>
<keyword evidence="5" id="KW-0949">S-adenosyl-L-methionine</keyword>
<dbReference type="InterPro" id="IPR050903">
    <property type="entry name" value="Bact_Chemotaxis_MeTrfase"/>
</dbReference>
<dbReference type="Gene3D" id="1.10.155.10">
    <property type="entry name" value="Chemotaxis receptor methyltransferase CheR, N-terminal domain"/>
    <property type="match status" value="1"/>
</dbReference>
<organism evidence="7 8">
    <name type="scientific">Geopseudomonas guangdongensis</name>
    <dbReference type="NCBI Taxonomy" id="1245526"/>
    <lineage>
        <taxon>Bacteria</taxon>
        <taxon>Pseudomonadati</taxon>
        <taxon>Pseudomonadota</taxon>
        <taxon>Gammaproteobacteria</taxon>
        <taxon>Pseudomonadales</taxon>
        <taxon>Pseudomonadaceae</taxon>
        <taxon>Geopseudomonas</taxon>
    </lineage>
</organism>
<comment type="catalytic activity">
    <reaction evidence="1">
        <text>L-glutamyl-[protein] + S-adenosyl-L-methionine = [protein]-L-glutamate 5-O-methyl ester + S-adenosyl-L-homocysteine</text>
        <dbReference type="Rhea" id="RHEA:24452"/>
        <dbReference type="Rhea" id="RHEA-COMP:10208"/>
        <dbReference type="Rhea" id="RHEA-COMP:10311"/>
        <dbReference type="ChEBI" id="CHEBI:29973"/>
        <dbReference type="ChEBI" id="CHEBI:57856"/>
        <dbReference type="ChEBI" id="CHEBI:59789"/>
        <dbReference type="ChEBI" id="CHEBI:82795"/>
        <dbReference type="EC" id="2.1.1.80"/>
    </reaction>
</comment>
<accession>A0A1H2ET89</accession>
<dbReference type="RefSeq" id="WP_090216253.1">
    <property type="nucleotide sequence ID" value="NZ_LT629780.1"/>
</dbReference>
<name>A0A1H2ET89_9GAMM</name>
<dbReference type="Gene3D" id="3.40.50.150">
    <property type="entry name" value="Vaccinia Virus protein VP39"/>
    <property type="match status" value="1"/>
</dbReference>
<evidence type="ECO:0000256" key="4">
    <source>
        <dbReference type="ARBA" id="ARBA00022679"/>
    </source>
</evidence>
<dbReference type="SUPFAM" id="SSF47757">
    <property type="entry name" value="Chemotaxis receptor methyltransferase CheR, N-terminal domain"/>
    <property type="match status" value="1"/>
</dbReference>
<keyword evidence="8" id="KW-1185">Reference proteome</keyword>
<dbReference type="InterPro" id="IPR022641">
    <property type="entry name" value="CheR_N"/>
</dbReference>
<dbReference type="PRINTS" id="PR00996">
    <property type="entry name" value="CHERMTFRASE"/>
</dbReference>
<evidence type="ECO:0000256" key="2">
    <source>
        <dbReference type="ARBA" id="ARBA00012534"/>
    </source>
</evidence>
<dbReference type="Pfam" id="PF01739">
    <property type="entry name" value="CheR"/>
    <property type="match status" value="1"/>
</dbReference>
<keyword evidence="3" id="KW-0489">Methyltransferase</keyword>
<evidence type="ECO:0000256" key="1">
    <source>
        <dbReference type="ARBA" id="ARBA00001541"/>
    </source>
</evidence>
<dbReference type="OrthoDB" id="9816309at2"/>
<dbReference type="PANTHER" id="PTHR24422">
    <property type="entry name" value="CHEMOTAXIS PROTEIN METHYLTRANSFERASE"/>
    <property type="match status" value="1"/>
</dbReference>
<evidence type="ECO:0000256" key="5">
    <source>
        <dbReference type="ARBA" id="ARBA00022691"/>
    </source>
</evidence>
<dbReference type="InterPro" id="IPR029063">
    <property type="entry name" value="SAM-dependent_MTases_sf"/>
</dbReference>
<evidence type="ECO:0000259" key="6">
    <source>
        <dbReference type="PROSITE" id="PS50123"/>
    </source>
</evidence>
<keyword evidence="4" id="KW-0808">Transferase</keyword>
<dbReference type="EC" id="2.1.1.80" evidence="2"/>
<proteinExistence type="predicted"/>
<dbReference type="GO" id="GO:0032259">
    <property type="term" value="P:methylation"/>
    <property type="evidence" value="ECO:0007669"/>
    <property type="project" value="UniProtKB-KW"/>
</dbReference>
<protein>
    <recommendedName>
        <fullName evidence="2">protein-glutamate O-methyltransferase</fullName>
        <ecNumber evidence="2">2.1.1.80</ecNumber>
    </recommendedName>
</protein>
<dbReference type="InterPro" id="IPR000780">
    <property type="entry name" value="CheR_MeTrfase"/>
</dbReference>
<reference evidence="8" key="1">
    <citation type="submission" date="2016-10" db="EMBL/GenBank/DDBJ databases">
        <authorList>
            <person name="Varghese N."/>
            <person name="Submissions S."/>
        </authorList>
    </citation>
    <scope>NUCLEOTIDE SEQUENCE [LARGE SCALE GENOMIC DNA]</scope>
    <source>
        <strain evidence="8">CCTCC 2012022</strain>
    </source>
</reference>
<dbReference type="SMART" id="SM00138">
    <property type="entry name" value="MeTrc"/>
    <property type="match status" value="1"/>
</dbReference>
<sequence>MQPSSPWAMTPLAEFDPGEFAAWQELLETRSGLVVEAQRRTYLQTMLGARLRELGLHSYAEYRRQLGEGPRGAFEWACLMDRLTVQETRFFRHPPSFACVAAHLRALGSAADAGRAWQLWSVGCASGEEAYALALLAAEAQQAAGLPTRFGVTGSDLSRTALERARCGRYRPERLGGLSAVLRQRHFAALTDGDWQVRDALRQRCCFVQLNVLDLEQAPQGGMDVIFCQNLLIYFRRWRRREVLARLVERLRPGGLLVIGVGEMGDWHHPQLQAVADNQVLAFTRKG</sequence>
<dbReference type="SUPFAM" id="SSF53335">
    <property type="entry name" value="S-adenosyl-L-methionine-dependent methyltransferases"/>
    <property type="match status" value="1"/>
</dbReference>
<dbReference type="InterPro" id="IPR022642">
    <property type="entry name" value="CheR_C"/>
</dbReference>